<feature type="transmembrane region" description="Helical" evidence="3">
    <location>
        <begin position="264"/>
        <end position="285"/>
    </location>
</feature>
<protein>
    <recommendedName>
        <fullName evidence="5">6-bladed beta-propeller</fullName>
    </recommendedName>
</protein>
<name>A0A7C1NPK0_UNCC3</name>
<dbReference type="Gene3D" id="2.120.10.30">
    <property type="entry name" value="TolB, C-terminal domain"/>
    <property type="match status" value="1"/>
</dbReference>
<feature type="non-terminal residue" evidence="4">
    <location>
        <position position="1"/>
    </location>
</feature>
<dbReference type="InterPro" id="IPR011042">
    <property type="entry name" value="6-blade_b-propeller_TolB-like"/>
</dbReference>
<evidence type="ECO:0000256" key="1">
    <source>
        <dbReference type="ARBA" id="ARBA00022737"/>
    </source>
</evidence>
<dbReference type="PROSITE" id="PS51125">
    <property type="entry name" value="NHL"/>
    <property type="match status" value="1"/>
</dbReference>
<keyword evidence="1" id="KW-0677">Repeat</keyword>
<organism evidence="4">
    <name type="scientific">candidate division CPR3 bacterium</name>
    <dbReference type="NCBI Taxonomy" id="2268181"/>
    <lineage>
        <taxon>Bacteria</taxon>
        <taxon>Bacteria division CPR3</taxon>
    </lineage>
</organism>
<dbReference type="PANTHER" id="PTHR24104:SF25">
    <property type="entry name" value="PROTEIN LIN-41"/>
    <property type="match status" value="1"/>
</dbReference>
<dbReference type="PANTHER" id="PTHR24104">
    <property type="entry name" value="E3 UBIQUITIN-PROTEIN LIGASE NHLRC1-RELATED"/>
    <property type="match status" value="1"/>
</dbReference>
<dbReference type="InterPro" id="IPR001258">
    <property type="entry name" value="NHL_repeat"/>
</dbReference>
<proteinExistence type="predicted"/>
<keyword evidence="3" id="KW-0472">Membrane</keyword>
<evidence type="ECO:0000256" key="3">
    <source>
        <dbReference type="SAM" id="Phobius"/>
    </source>
</evidence>
<evidence type="ECO:0008006" key="5">
    <source>
        <dbReference type="Google" id="ProtNLM"/>
    </source>
</evidence>
<feature type="repeat" description="NHL" evidence="2">
    <location>
        <begin position="48"/>
        <end position="84"/>
    </location>
</feature>
<dbReference type="Proteomes" id="UP000885695">
    <property type="component" value="Unassembled WGS sequence"/>
</dbReference>
<reference evidence="4" key="1">
    <citation type="journal article" date="2020" name="mSystems">
        <title>Genome- and Community-Level Interaction Insights into Carbon Utilization and Element Cycling Functions of Hydrothermarchaeota in Hydrothermal Sediment.</title>
        <authorList>
            <person name="Zhou Z."/>
            <person name="Liu Y."/>
            <person name="Xu W."/>
            <person name="Pan J."/>
            <person name="Luo Z.H."/>
            <person name="Li M."/>
        </authorList>
    </citation>
    <scope>NUCLEOTIDE SEQUENCE [LARGE SCALE GENOMIC DNA]</scope>
    <source>
        <strain evidence="4">HyVt-369</strain>
    </source>
</reference>
<dbReference type="EMBL" id="DRHL01000044">
    <property type="protein sequence ID" value="HEB13509.1"/>
    <property type="molecule type" value="Genomic_DNA"/>
</dbReference>
<dbReference type="AlphaFoldDB" id="A0A7C1NPK0"/>
<dbReference type="CDD" id="cd05819">
    <property type="entry name" value="NHL"/>
    <property type="match status" value="1"/>
</dbReference>
<dbReference type="InterPro" id="IPR050952">
    <property type="entry name" value="TRIM-NHL_E3_ligases"/>
</dbReference>
<dbReference type="Pfam" id="PF01436">
    <property type="entry name" value="NHL"/>
    <property type="match status" value="1"/>
</dbReference>
<feature type="transmembrane region" description="Helical" evidence="3">
    <location>
        <begin position="233"/>
        <end position="252"/>
    </location>
</feature>
<keyword evidence="3" id="KW-1133">Transmembrane helix</keyword>
<dbReference type="SUPFAM" id="SSF101898">
    <property type="entry name" value="NHL repeat"/>
    <property type="match status" value="1"/>
</dbReference>
<gene>
    <name evidence="4" type="ORF">ENI13_00850</name>
</gene>
<comment type="caution">
    <text evidence="4">The sequence shown here is derived from an EMBL/GenBank/DDBJ whole genome shotgun (WGS) entry which is preliminary data.</text>
</comment>
<sequence length="312" mass="35506">KVDRKGNIYIVEGYKHSVRKLNSKGEPIWKIGGAGPGKDYKDIPNGSGEGPGEFDYPEGITVDETGNVYVVDSGNDRIQKFDANGKFILAFHKDKEKSFSPEKIIIGKDNYLYISEYSEINQFKSNGEFVASLIKTQDHIVDFAQDSKGNFYILSSEFRKSKKLGKYDSKGEFITELDIPRKEDKPLIIHLASLMKDGIYSATFPVTILTSLLPEVHKARLFTRYPLKEPWQLKWFLGALLIGIVIVGYLLIDTRRRYNKISPRVFWITFTFLLAVIGLPSYLIFRPKGVIIPCPKCTRKKLIYLLPCPYCG</sequence>
<evidence type="ECO:0000313" key="4">
    <source>
        <dbReference type="EMBL" id="HEB13509.1"/>
    </source>
</evidence>
<dbReference type="GO" id="GO:0008270">
    <property type="term" value="F:zinc ion binding"/>
    <property type="evidence" value="ECO:0007669"/>
    <property type="project" value="UniProtKB-KW"/>
</dbReference>
<evidence type="ECO:0000256" key="2">
    <source>
        <dbReference type="PROSITE-ProRule" id="PRU00504"/>
    </source>
</evidence>
<keyword evidence="3" id="KW-0812">Transmembrane</keyword>
<accession>A0A7C1NPK0</accession>